<dbReference type="PANTHER" id="PTHR47073:SF2">
    <property type="entry name" value="PROTEIN ANTI-SILENCING 1"/>
    <property type="match status" value="1"/>
</dbReference>
<protein>
    <submittedName>
        <fullName evidence="1">Uncharacterized protein</fullName>
    </submittedName>
</protein>
<organism evidence="1 2">
    <name type="scientific">Gossypium tomentosum</name>
    <name type="common">Hawaiian cotton</name>
    <name type="synonym">Gossypium sandvicense</name>
    <dbReference type="NCBI Taxonomy" id="34277"/>
    <lineage>
        <taxon>Eukaryota</taxon>
        <taxon>Viridiplantae</taxon>
        <taxon>Streptophyta</taxon>
        <taxon>Embryophyta</taxon>
        <taxon>Tracheophyta</taxon>
        <taxon>Spermatophyta</taxon>
        <taxon>Magnoliopsida</taxon>
        <taxon>eudicotyledons</taxon>
        <taxon>Gunneridae</taxon>
        <taxon>Pentapetalae</taxon>
        <taxon>rosids</taxon>
        <taxon>malvids</taxon>
        <taxon>Malvales</taxon>
        <taxon>Malvaceae</taxon>
        <taxon>Malvoideae</taxon>
        <taxon>Gossypium</taxon>
    </lineage>
</organism>
<accession>A0A5D2LWX8</accession>
<dbReference type="AlphaFoldDB" id="A0A5D2LWX8"/>
<name>A0A5D2LWX8_GOSTO</name>
<evidence type="ECO:0000313" key="2">
    <source>
        <dbReference type="Proteomes" id="UP000322667"/>
    </source>
</evidence>
<dbReference type="Proteomes" id="UP000322667">
    <property type="component" value="Chromosome D02"/>
</dbReference>
<dbReference type="PANTHER" id="PTHR47073">
    <property type="entry name" value="PROTEIN ANTI-SILENCING 1"/>
    <property type="match status" value="1"/>
</dbReference>
<reference evidence="1 2" key="1">
    <citation type="submission" date="2019-07" db="EMBL/GenBank/DDBJ databases">
        <title>WGS assembly of Gossypium tomentosum.</title>
        <authorList>
            <person name="Chen Z.J."/>
            <person name="Sreedasyam A."/>
            <person name="Ando A."/>
            <person name="Song Q."/>
            <person name="De L."/>
            <person name="Hulse-Kemp A."/>
            <person name="Ding M."/>
            <person name="Ye W."/>
            <person name="Kirkbride R."/>
            <person name="Jenkins J."/>
            <person name="Plott C."/>
            <person name="Lovell J."/>
            <person name="Lin Y.-M."/>
            <person name="Vaughn R."/>
            <person name="Liu B."/>
            <person name="Li W."/>
            <person name="Simpson S."/>
            <person name="Scheffler B."/>
            <person name="Saski C."/>
            <person name="Grover C."/>
            <person name="Hu G."/>
            <person name="Conover J."/>
            <person name="Carlson J."/>
            <person name="Shu S."/>
            <person name="Boston L."/>
            <person name="Williams M."/>
            <person name="Peterson D."/>
            <person name="Mcgee K."/>
            <person name="Jones D."/>
            <person name="Wendel J."/>
            <person name="Stelly D."/>
            <person name="Grimwood J."/>
            <person name="Schmutz J."/>
        </authorList>
    </citation>
    <scope>NUCLEOTIDE SEQUENCE [LARGE SCALE GENOMIC DNA]</scope>
    <source>
        <strain evidence="1">7179.01</strain>
    </source>
</reference>
<gene>
    <name evidence="1" type="ORF">ES332_D02G140100v1</name>
</gene>
<dbReference type="GO" id="GO:0003723">
    <property type="term" value="F:RNA binding"/>
    <property type="evidence" value="ECO:0007669"/>
    <property type="project" value="TreeGrafter"/>
</dbReference>
<evidence type="ECO:0000313" key="1">
    <source>
        <dbReference type="EMBL" id="TYH83558.1"/>
    </source>
</evidence>
<dbReference type="EMBL" id="CM017624">
    <property type="protein sequence ID" value="TYH83558.1"/>
    <property type="molecule type" value="Genomic_DNA"/>
</dbReference>
<sequence>MSSNSKQPLNANAELLVDFVSNKMNKAWIGLEKAPEGSFKNKLHGHCFDNHGIRGSPTSTVIGPSKHRHSTLRDPNFVENYFKDRSKWFGELPWEESLRDEHEFGKLVLFQNLDPAYSSAEVEDIVWNAFNETCRAKMVQQTALYFLLPCNVYSHRQV</sequence>
<proteinExistence type="predicted"/>
<keyword evidence="2" id="KW-1185">Reference proteome</keyword>